<protein>
    <submittedName>
        <fullName evidence="1">Vacuolar protein sorting-associated protein 13</fullName>
    </submittedName>
</protein>
<comment type="caution">
    <text evidence="1">The sequence shown here is derived from an EMBL/GenBank/DDBJ whole genome shotgun (WGS) entry which is preliminary data.</text>
</comment>
<sequence>LSCAPVAAAAPGAAGVFHVHFNALSDARSPALYKYPFMRLVMAPPLEIENLLPYPVHACVIDRSAGRKWVGTVARGGVAPVHAVQPGHLVLLTLRIPDAGFETCEGAIIETSDEDEFPVDEAVAVADARGARLALRLHRMDIPQTGGRCRRISVFAPYVLVNRTGLPLNYSSKGLLKGVAAVAGQGHGHGQGGGRGGPLMFSFGGYDLKNRALVRVGDGEWSRPLSFDALGSAAECTIPAADGLSDVHLGVAIEPGRGRYSHTRVVAFTARYVVSNLAGIALQCRVPGQTAAAPATVAAGARLELHTLPRSRRRLLAVACAGGGPGAPAWSEPLSIDEVARVHLRVPLPRDAGNGGEMLLRVDVVLEGASLFVVLQREERGWPYRIENRAAEDAVVWQHVDRGEPLRRYAVPAGRDLDYAWDQPTAEAKQLVVSVRGATRRVSLLEIGEQQPLAYAANAAVGIEVAADGARQVLRLAPVAARGLRASDDRLDALDAAPERTSLVVRLALEGGIGVSLISRHVREILFATLSDVEVRWTDAATSQTLRVAVRWLQ</sequence>
<reference evidence="1" key="1">
    <citation type="submission" date="2022-07" db="EMBL/GenBank/DDBJ databases">
        <title>Phylogenomic reconstructions and comparative analyses of Kickxellomycotina fungi.</title>
        <authorList>
            <person name="Reynolds N.K."/>
            <person name="Stajich J.E."/>
            <person name="Barry K."/>
            <person name="Grigoriev I.V."/>
            <person name="Crous P."/>
            <person name="Smith M.E."/>
        </authorList>
    </citation>
    <scope>NUCLEOTIDE SEQUENCE</scope>
    <source>
        <strain evidence="1">CBS 109366</strain>
    </source>
</reference>
<evidence type="ECO:0000313" key="2">
    <source>
        <dbReference type="Proteomes" id="UP001140234"/>
    </source>
</evidence>
<feature type="non-terminal residue" evidence="1">
    <location>
        <position position="1"/>
    </location>
</feature>
<feature type="non-terminal residue" evidence="1">
    <location>
        <position position="554"/>
    </location>
</feature>
<dbReference type="EMBL" id="JANBUJ010002615">
    <property type="protein sequence ID" value="KAJ2763796.1"/>
    <property type="molecule type" value="Genomic_DNA"/>
</dbReference>
<name>A0ACC1JN31_9FUNG</name>
<organism evidence="1 2">
    <name type="scientific">Coemansia nantahalensis</name>
    <dbReference type="NCBI Taxonomy" id="2789366"/>
    <lineage>
        <taxon>Eukaryota</taxon>
        <taxon>Fungi</taxon>
        <taxon>Fungi incertae sedis</taxon>
        <taxon>Zoopagomycota</taxon>
        <taxon>Kickxellomycotina</taxon>
        <taxon>Kickxellomycetes</taxon>
        <taxon>Kickxellales</taxon>
        <taxon>Kickxellaceae</taxon>
        <taxon>Coemansia</taxon>
    </lineage>
</organism>
<dbReference type="Proteomes" id="UP001140234">
    <property type="component" value="Unassembled WGS sequence"/>
</dbReference>
<evidence type="ECO:0000313" key="1">
    <source>
        <dbReference type="EMBL" id="KAJ2763796.1"/>
    </source>
</evidence>
<proteinExistence type="predicted"/>
<keyword evidence="2" id="KW-1185">Reference proteome</keyword>
<accession>A0ACC1JN31</accession>
<gene>
    <name evidence="1" type="primary">VPS13_2</name>
    <name evidence="1" type="ORF">IWQ57_005436</name>
</gene>